<comment type="similarity">
    <text evidence="1">Belongs to the helicase family. UvrD subfamily.</text>
</comment>
<evidence type="ECO:0000256" key="15">
    <source>
        <dbReference type="PROSITE-ProRule" id="PRU00560"/>
    </source>
</evidence>
<evidence type="ECO:0000256" key="13">
    <source>
        <dbReference type="ARBA" id="ARBA00034808"/>
    </source>
</evidence>
<evidence type="ECO:0000313" key="18">
    <source>
        <dbReference type="EMBL" id="ANP27281.1"/>
    </source>
</evidence>
<keyword evidence="6 15" id="KW-0347">Helicase</keyword>
<comment type="catalytic activity">
    <reaction evidence="14">
        <text>ATP + H2O = ADP + phosphate + H(+)</text>
        <dbReference type="Rhea" id="RHEA:13065"/>
        <dbReference type="ChEBI" id="CHEBI:15377"/>
        <dbReference type="ChEBI" id="CHEBI:15378"/>
        <dbReference type="ChEBI" id="CHEBI:30616"/>
        <dbReference type="ChEBI" id="CHEBI:43474"/>
        <dbReference type="ChEBI" id="CHEBI:456216"/>
        <dbReference type="EC" id="5.6.2.4"/>
    </reaction>
</comment>
<dbReference type="Proteomes" id="UP000323865">
    <property type="component" value="Chromosome"/>
</dbReference>
<accession>A0A1B0ZH70</accession>
<keyword evidence="4" id="KW-0227">DNA damage</keyword>
<keyword evidence="9" id="KW-0238">DNA-binding</keyword>
<dbReference type="STRING" id="1630135.DAD186_07310"/>
<keyword evidence="11" id="KW-0413">Isomerase</keyword>
<dbReference type="InterPro" id="IPR027417">
    <property type="entry name" value="P-loop_NTPase"/>
</dbReference>
<dbReference type="InterPro" id="IPR011604">
    <property type="entry name" value="PDDEXK-like_dom_sf"/>
</dbReference>
<dbReference type="GO" id="GO:0005524">
    <property type="term" value="F:ATP binding"/>
    <property type="evidence" value="ECO:0007669"/>
    <property type="project" value="UniProtKB-UniRule"/>
</dbReference>
<evidence type="ECO:0000256" key="7">
    <source>
        <dbReference type="ARBA" id="ARBA00022839"/>
    </source>
</evidence>
<dbReference type="InterPro" id="IPR014016">
    <property type="entry name" value="UvrD-like_ATP-bd"/>
</dbReference>
<dbReference type="GO" id="GO:0033202">
    <property type="term" value="C:DNA helicase complex"/>
    <property type="evidence" value="ECO:0007669"/>
    <property type="project" value="TreeGrafter"/>
</dbReference>
<comment type="catalytic activity">
    <reaction evidence="12">
        <text>Couples ATP hydrolysis with the unwinding of duplex DNA by translocating in the 3'-5' direction.</text>
        <dbReference type="EC" id="5.6.2.4"/>
    </reaction>
</comment>
<dbReference type="Gene3D" id="1.10.486.10">
    <property type="entry name" value="PCRA, domain 4"/>
    <property type="match status" value="1"/>
</dbReference>
<evidence type="ECO:0000259" key="17">
    <source>
        <dbReference type="PROSITE" id="PS51217"/>
    </source>
</evidence>
<evidence type="ECO:0000256" key="11">
    <source>
        <dbReference type="ARBA" id="ARBA00023235"/>
    </source>
</evidence>
<keyword evidence="10" id="KW-0234">DNA repair</keyword>
<evidence type="ECO:0000256" key="3">
    <source>
        <dbReference type="ARBA" id="ARBA00022741"/>
    </source>
</evidence>
<keyword evidence="8 15" id="KW-0067">ATP-binding</keyword>
<dbReference type="AlphaFoldDB" id="A0A1B0ZH70"/>
<dbReference type="SUPFAM" id="SSF52980">
    <property type="entry name" value="Restriction endonuclease-like"/>
    <property type="match status" value="1"/>
</dbReference>
<evidence type="ECO:0000256" key="5">
    <source>
        <dbReference type="ARBA" id="ARBA00022801"/>
    </source>
</evidence>
<dbReference type="InterPro" id="IPR013986">
    <property type="entry name" value="DExx_box_DNA_helicase_dom_sf"/>
</dbReference>
<dbReference type="SUPFAM" id="SSF52540">
    <property type="entry name" value="P-loop containing nucleoside triphosphate hydrolases"/>
    <property type="match status" value="1"/>
</dbReference>
<reference evidence="18 20" key="1">
    <citation type="submission" date="2015-06" db="EMBL/GenBank/DDBJ databases">
        <title>Investigation of pathophysiology for high-risk pregnancy and development of treatment modality based on it.</title>
        <authorList>
            <person name="Kim B.-C."/>
            <person name="Lim S."/>
        </authorList>
    </citation>
    <scope>NUCLEOTIDE SEQUENCE [LARGE SCALE GENOMIC DNA]</scope>
    <source>
        <strain evidence="18 20">AD1-86</strain>
    </source>
</reference>
<dbReference type="Pfam" id="PF00580">
    <property type="entry name" value="UvrD-helicase"/>
    <property type="match status" value="1"/>
</dbReference>
<evidence type="ECO:0000313" key="20">
    <source>
        <dbReference type="Proteomes" id="UP000092596"/>
    </source>
</evidence>
<evidence type="ECO:0000256" key="14">
    <source>
        <dbReference type="ARBA" id="ARBA00048988"/>
    </source>
</evidence>
<keyword evidence="5 15" id="KW-0378">Hydrolase</keyword>
<evidence type="ECO:0000256" key="1">
    <source>
        <dbReference type="ARBA" id="ARBA00009922"/>
    </source>
</evidence>
<feature type="binding site" evidence="15">
    <location>
        <begin position="48"/>
        <end position="55"/>
    </location>
    <ligand>
        <name>ATP</name>
        <dbReference type="ChEBI" id="CHEBI:30616"/>
    </ligand>
</feature>
<dbReference type="InterPro" id="IPR000212">
    <property type="entry name" value="DNA_helicase_UvrD/REP"/>
</dbReference>
<evidence type="ECO:0000313" key="19">
    <source>
        <dbReference type="EMBL" id="QEU12256.1"/>
    </source>
</evidence>
<dbReference type="Proteomes" id="UP000092596">
    <property type="component" value="Chromosome"/>
</dbReference>
<feature type="domain" description="UvrD-like helicase C-terminal" evidence="17">
    <location>
        <begin position="334"/>
        <end position="648"/>
    </location>
</feature>
<dbReference type="EMBL" id="CP012117">
    <property type="protein sequence ID" value="ANP27281.1"/>
    <property type="molecule type" value="Genomic_DNA"/>
</dbReference>
<dbReference type="InterPro" id="IPR014017">
    <property type="entry name" value="DNA_helicase_UvrD-like_C"/>
</dbReference>
<evidence type="ECO:0000259" key="16">
    <source>
        <dbReference type="PROSITE" id="PS51198"/>
    </source>
</evidence>
<dbReference type="Pfam" id="PF12705">
    <property type="entry name" value="PDDEXK_1"/>
    <property type="match status" value="1"/>
</dbReference>
<evidence type="ECO:0000256" key="10">
    <source>
        <dbReference type="ARBA" id="ARBA00023204"/>
    </source>
</evidence>
<feature type="domain" description="UvrD-like helicase ATP-binding" evidence="16">
    <location>
        <begin position="27"/>
        <end position="329"/>
    </location>
</feature>
<dbReference type="PROSITE" id="PS51198">
    <property type="entry name" value="UVRD_HELICASE_ATP_BIND"/>
    <property type="match status" value="1"/>
</dbReference>
<dbReference type="InterPro" id="IPR038726">
    <property type="entry name" value="PDDEXK_AddAB-type"/>
</dbReference>
<name>A0A1B0ZH70_9MICO</name>
<dbReference type="PANTHER" id="PTHR11070">
    <property type="entry name" value="UVRD / RECB / PCRA DNA HELICASE FAMILY MEMBER"/>
    <property type="match status" value="1"/>
</dbReference>
<keyword evidence="7" id="KW-0269">Exonuclease</keyword>
<keyword evidence="3 15" id="KW-0547">Nucleotide-binding</keyword>
<protein>
    <recommendedName>
        <fullName evidence="13">DNA 3'-5' helicase</fullName>
        <ecNumber evidence="13">5.6.2.4</ecNumber>
    </recommendedName>
</protein>
<reference evidence="19 21" key="2">
    <citation type="submission" date="2019-09" db="EMBL/GenBank/DDBJ databases">
        <title>FDA dAtabase for Regulatory Grade micrObial Sequences (FDA-ARGOS): Supporting development and validation of Infectious Disease Dx tests.</title>
        <authorList>
            <person name="Sciortino C."/>
            <person name="Tallon L."/>
            <person name="Sadzewicz L."/>
            <person name="Vavikolanu K."/>
            <person name="Mehta A."/>
            <person name="Aluvathingal J."/>
            <person name="Nadendla S."/>
            <person name="Nandy P."/>
            <person name="Geyer C."/>
            <person name="Yan Y."/>
            <person name="Sichtig H."/>
        </authorList>
    </citation>
    <scope>NUCLEOTIDE SEQUENCE [LARGE SCALE GENOMIC DNA]</scope>
    <source>
        <strain evidence="19 21">FDAARGOS_640</strain>
    </source>
</reference>
<dbReference type="Gene3D" id="3.90.320.10">
    <property type="match status" value="1"/>
</dbReference>
<dbReference type="Pfam" id="PF13361">
    <property type="entry name" value="UvrD_C"/>
    <property type="match status" value="1"/>
</dbReference>
<dbReference type="GO" id="GO:0043138">
    <property type="term" value="F:3'-5' DNA helicase activity"/>
    <property type="evidence" value="ECO:0007669"/>
    <property type="project" value="UniProtKB-EC"/>
</dbReference>
<sequence>MQEKPAGLRLASMTAPSKLANFTRDTPGVAAAHVLECVGRGIPTFAYGPPRSGKSSLCAHAAWEAMREGTQARSVVLLAPTRERAALLRDELSRRAMAAHGRGAEQRRELPTIMTPLAYAFALVSEEAARNGRAQPSLVTGADQDALLEELLAEIPTTWPESIDPAALSLAGFRAELRDLVSRCTERGMTPAQLAALGVEFRREEWQAAASVFESYLDSLALESTMAIDAGLRLDSGVLVDRACAVIEAADEVALLAVDDAQDFTASGVRIVTALASSAARVLVTSSPDTTVEGFRGGMADAASRMANSPALAHRECASLVLDGGLDQHPALARVTALLASRLPLAGAPSALRSAAHEESTSEAFAFALAANDEGEARDIATAIRLLGAVHDVSRDDIAVVCRSASAARALAERLTRVGIDAEAPLRANPLRDEPVIRDLFTILAWALGMQQLRAERLVEILRGPWGGMDDGMLRELRRWALAHDTHTLGDAAILAIVENTDAPLPDATKESDGTAHSRERYLRAVTAPLRRLRRMREAIVAARENGILPLLWAAWESSHLATRWQNDAIALASTVQARSRAKLANSRLDSLGALFTAADRYEERRGGDDIAVFMAHIEAQAVPEDSLSARGRVSGIVRVLTPAAVAGESFDTVILAGLNEGAWPNLRLRSGILGAADLALHLDNPGIALNRAELRALRRSANLNDEIRLAVAALSRARNRILVTAVESEDTAPSALFRVLCNDARSTGMPFGWVASALASANPGPFPETRQLVAALARALAVEPRESPGRTHLASLLAALEREGVESANPETWYHQDLTRTDAPFPSGSTLTLSPSSLATASQCPRAFLLESAGARNPGGVAQEIGTLVHALAEAHPKAGAAELVAEFAKSEPADDVEKQNWRTRAERARLIRMLEKLGAYQSAHQNVAAVEKRFSVALGDGVEIRGSIDRIERETSGLRVVDYKTGKTAKSKTDAERDPQLAAYQYALAHGGSGEKLEGASLVYVGTDAQSSAVRYQPALGEGDDPEWFEKLVRDIDARLRTAGVSLVRNPHCTVCPVKRSCPLYQEEM</sequence>
<evidence type="ECO:0000256" key="8">
    <source>
        <dbReference type="ARBA" id="ARBA00022840"/>
    </source>
</evidence>
<evidence type="ECO:0000256" key="12">
    <source>
        <dbReference type="ARBA" id="ARBA00034617"/>
    </source>
</evidence>
<dbReference type="GO" id="GO:0003677">
    <property type="term" value="F:DNA binding"/>
    <property type="evidence" value="ECO:0007669"/>
    <property type="project" value="UniProtKB-KW"/>
</dbReference>
<evidence type="ECO:0000256" key="4">
    <source>
        <dbReference type="ARBA" id="ARBA00022763"/>
    </source>
</evidence>
<keyword evidence="21" id="KW-1185">Reference proteome</keyword>
<dbReference type="PANTHER" id="PTHR11070:SF59">
    <property type="entry name" value="DNA 3'-5' HELICASE"/>
    <property type="match status" value="1"/>
</dbReference>
<dbReference type="EMBL" id="CP044108">
    <property type="protein sequence ID" value="QEU12256.1"/>
    <property type="molecule type" value="Genomic_DNA"/>
</dbReference>
<dbReference type="RefSeq" id="WP_065247522.1">
    <property type="nucleotide sequence ID" value="NZ_CP012117.1"/>
</dbReference>
<evidence type="ECO:0000256" key="2">
    <source>
        <dbReference type="ARBA" id="ARBA00022722"/>
    </source>
</evidence>
<dbReference type="KEGG" id="dva:DAD186_07310"/>
<evidence type="ECO:0000256" key="9">
    <source>
        <dbReference type="ARBA" id="ARBA00023125"/>
    </source>
</evidence>
<dbReference type="Gene3D" id="3.40.50.300">
    <property type="entry name" value="P-loop containing nucleotide triphosphate hydrolases"/>
    <property type="match status" value="2"/>
</dbReference>
<proteinExistence type="inferred from homology"/>
<dbReference type="InterPro" id="IPR011335">
    <property type="entry name" value="Restrct_endonuc-II-like"/>
</dbReference>
<keyword evidence="2" id="KW-0540">Nuclease</keyword>
<dbReference type="Gene3D" id="1.10.10.160">
    <property type="match status" value="1"/>
</dbReference>
<organism evidence="18 20">
    <name type="scientific">Dermabacter vaginalis</name>
    <dbReference type="NCBI Taxonomy" id="1630135"/>
    <lineage>
        <taxon>Bacteria</taxon>
        <taxon>Bacillati</taxon>
        <taxon>Actinomycetota</taxon>
        <taxon>Actinomycetes</taxon>
        <taxon>Micrococcales</taxon>
        <taxon>Dermabacteraceae</taxon>
        <taxon>Dermabacter</taxon>
    </lineage>
</organism>
<evidence type="ECO:0000313" key="21">
    <source>
        <dbReference type="Proteomes" id="UP000323865"/>
    </source>
</evidence>
<dbReference type="GO" id="GO:0000725">
    <property type="term" value="P:recombinational repair"/>
    <property type="evidence" value="ECO:0007669"/>
    <property type="project" value="TreeGrafter"/>
</dbReference>
<gene>
    <name evidence="18" type="ORF">DAD186_07310</name>
    <name evidence="19" type="ORF">FOB48_08040</name>
</gene>
<dbReference type="EC" id="5.6.2.4" evidence="13"/>
<dbReference type="GO" id="GO:0004527">
    <property type="term" value="F:exonuclease activity"/>
    <property type="evidence" value="ECO:0007669"/>
    <property type="project" value="UniProtKB-KW"/>
</dbReference>
<dbReference type="PATRIC" id="fig|1630135.4.peg.733"/>
<dbReference type="PROSITE" id="PS51217">
    <property type="entry name" value="UVRD_HELICASE_CTER"/>
    <property type="match status" value="1"/>
</dbReference>
<evidence type="ECO:0000256" key="6">
    <source>
        <dbReference type="ARBA" id="ARBA00022806"/>
    </source>
</evidence>
<dbReference type="GO" id="GO:0005829">
    <property type="term" value="C:cytosol"/>
    <property type="evidence" value="ECO:0007669"/>
    <property type="project" value="TreeGrafter"/>
</dbReference>